<keyword evidence="3" id="KW-0407">Ion channel</keyword>
<feature type="transmembrane region" description="Helical" evidence="1">
    <location>
        <begin position="84"/>
        <end position="101"/>
    </location>
</feature>
<dbReference type="SUPFAM" id="SSF81324">
    <property type="entry name" value="Voltage-gated potassium channels"/>
    <property type="match status" value="1"/>
</dbReference>
<dbReference type="AlphaFoldDB" id="A0A4P7GI46"/>
<dbReference type="OrthoDB" id="9799090at2"/>
<protein>
    <submittedName>
        <fullName evidence="3">Two pore domain potassium channel family protein</fullName>
    </submittedName>
</protein>
<evidence type="ECO:0000313" key="3">
    <source>
        <dbReference type="EMBL" id="QBR91483.1"/>
    </source>
</evidence>
<evidence type="ECO:0000256" key="1">
    <source>
        <dbReference type="SAM" id="Phobius"/>
    </source>
</evidence>
<keyword evidence="4" id="KW-1185">Reference proteome</keyword>
<sequence>MPQPDDALLHRPRPWRLGLLTGLRITLSLTALFAAYYLIPARDYRAGSDVPWLLLALAVFAVVVGIQVPIIVRSPHPVIRATETLALAVPTFLLVFARAYLSASLSDPSSFTEVLDRTGALYFSVTCFATVGFGDIVADTNPMRLLVTAQMLLDLVVLGVVVRVLASAARRGVAERVRPPTVRAEGQAPRRS</sequence>
<feature type="domain" description="Potassium channel" evidence="2">
    <location>
        <begin position="92"/>
        <end position="169"/>
    </location>
</feature>
<accession>A0A4P7GI46</accession>
<dbReference type="InterPro" id="IPR013099">
    <property type="entry name" value="K_chnl_dom"/>
</dbReference>
<evidence type="ECO:0000259" key="2">
    <source>
        <dbReference type="Pfam" id="PF07885"/>
    </source>
</evidence>
<dbReference type="Proteomes" id="UP000294894">
    <property type="component" value="Chromosome"/>
</dbReference>
<keyword evidence="1" id="KW-0812">Transmembrane</keyword>
<dbReference type="Gene3D" id="1.10.287.70">
    <property type="match status" value="1"/>
</dbReference>
<dbReference type="RefSeq" id="WP_135074143.1">
    <property type="nucleotide sequence ID" value="NZ_CP038267.1"/>
</dbReference>
<keyword evidence="1" id="KW-0472">Membrane</keyword>
<keyword evidence="3" id="KW-0406">Ion transport</keyword>
<feature type="transmembrane region" description="Helical" evidence="1">
    <location>
        <begin position="145"/>
        <end position="166"/>
    </location>
</feature>
<feature type="transmembrane region" description="Helical" evidence="1">
    <location>
        <begin position="121"/>
        <end position="138"/>
    </location>
</feature>
<feature type="transmembrane region" description="Helical" evidence="1">
    <location>
        <begin position="51"/>
        <end position="72"/>
    </location>
</feature>
<dbReference type="KEGG" id="noy:EXE57_03780"/>
<evidence type="ECO:0000313" key="4">
    <source>
        <dbReference type="Proteomes" id="UP000294894"/>
    </source>
</evidence>
<feature type="transmembrane region" description="Helical" evidence="1">
    <location>
        <begin position="17"/>
        <end position="39"/>
    </location>
</feature>
<proteinExistence type="predicted"/>
<dbReference type="GO" id="GO:0034220">
    <property type="term" value="P:monoatomic ion transmembrane transport"/>
    <property type="evidence" value="ECO:0007669"/>
    <property type="project" value="UniProtKB-KW"/>
</dbReference>
<dbReference type="EMBL" id="CP038267">
    <property type="protein sequence ID" value="QBR91483.1"/>
    <property type="molecule type" value="Genomic_DNA"/>
</dbReference>
<keyword evidence="3" id="KW-0813">Transport</keyword>
<dbReference type="Pfam" id="PF07885">
    <property type="entry name" value="Ion_trans_2"/>
    <property type="match status" value="1"/>
</dbReference>
<gene>
    <name evidence="3" type="ORF">EXE57_03780</name>
</gene>
<keyword evidence="1" id="KW-1133">Transmembrane helix</keyword>
<name>A0A4P7GI46_9ACTN</name>
<organism evidence="3 4">
    <name type="scientific">Nocardioides euryhalodurans</name>
    <dbReference type="NCBI Taxonomy" id="2518370"/>
    <lineage>
        <taxon>Bacteria</taxon>
        <taxon>Bacillati</taxon>
        <taxon>Actinomycetota</taxon>
        <taxon>Actinomycetes</taxon>
        <taxon>Propionibacteriales</taxon>
        <taxon>Nocardioidaceae</taxon>
        <taxon>Nocardioides</taxon>
    </lineage>
</organism>
<reference evidence="3 4" key="1">
    <citation type="submission" date="2019-03" db="EMBL/GenBank/DDBJ databases">
        <title>Three New Species of Nocardioides, Nocardioides euryhalodurans sp. nov., Nocardioides seonyuensis sp. nov. and Nocardioides eburneoflavus sp. nov., Iolated from Soil.</title>
        <authorList>
            <person name="Roh S.G."/>
            <person name="Lee C."/>
            <person name="Kim M.-K."/>
            <person name="Kim S.B."/>
        </authorList>
    </citation>
    <scope>NUCLEOTIDE SEQUENCE [LARGE SCALE GENOMIC DNA]</scope>
    <source>
        <strain evidence="3 4">MMS17-SY117</strain>
    </source>
</reference>